<accession>A0A1A7QZG4</accession>
<dbReference type="RefSeq" id="WP_066435556.1">
    <property type="nucleotide sequence ID" value="NZ_LZRN01000027.1"/>
</dbReference>
<evidence type="ECO:0000256" key="1">
    <source>
        <dbReference type="ARBA" id="ARBA00022801"/>
    </source>
</evidence>
<dbReference type="STRING" id="49280.A9996_12735"/>
<organism evidence="3 4">
    <name type="scientific">Gelidibacter algens</name>
    <dbReference type="NCBI Taxonomy" id="49280"/>
    <lineage>
        <taxon>Bacteria</taxon>
        <taxon>Pseudomonadati</taxon>
        <taxon>Bacteroidota</taxon>
        <taxon>Flavobacteriia</taxon>
        <taxon>Flavobacteriales</taxon>
        <taxon>Flavobacteriaceae</taxon>
        <taxon>Gelidibacter</taxon>
    </lineage>
</organism>
<name>A0A1A7QZG4_9FLAO</name>
<gene>
    <name evidence="3" type="ORF">LX77_01790</name>
</gene>
<evidence type="ECO:0000259" key="2">
    <source>
        <dbReference type="Pfam" id="PF20434"/>
    </source>
</evidence>
<dbReference type="Pfam" id="PF20434">
    <property type="entry name" value="BD-FAE"/>
    <property type="match status" value="1"/>
</dbReference>
<dbReference type="PANTHER" id="PTHR48081:SF33">
    <property type="entry name" value="KYNURENINE FORMAMIDASE"/>
    <property type="match status" value="1"/>
</dbReference>
<keyword evidence="1" id="KW-0378">Hydrolase</keyword>
<dbReference type="Gene3D" id="3.40.50.1820">
    <property type="entry name" value="alpha/beta hydrolase"/>
    <property type="match status" value="1"/>
</dbReference>
<dbReference type="AlphaFoldDB" id="A0A1A7QZG4"/>
<dbReference type="InterPro" id="IPR029058">
    <property type="entry name" value="AB_hydrolase_fold"/>
</dbReference>
<sequence length="277" mass="31094">MKTLSLYIVLISGILLCNCASTKIKNIQYTQVSNSTASSQPTLNVFMPNKGKASNPVLIFVHGGYWEEGKKETYGFLGRNFAKKGIVTVIIDYTLSPKANYDDMAKEVAQAIAWTKANISEYKGDETSIFLTGHSAGGHLVALVSTSPKYIEDKSVIQGVILNDAAGLDMYSYLQKYPPTEKHHYKTTWTENPENWKAASPIYFLNDGTAPFKIYVGSKTHESISVSNDAFIKELKNYQPGVSLEILNKKHVPMMSQYFFPWNDRYDEIIKFIEANQ</sequence>
<dbReference type="InterPro" id="IPR050300">
    <property type="entry name" value="GDXG_lipolytic_enzyme"/>
</dbReference>
<evidence type="ECO:0000313" key="4">
    <source>
        <dbReference type="Proteomes" id="UP000248987"/>
    </source>
</evidence>
<comment type="caution">
    <text evidence="3">The sequence shown here is derived from an EMBL/GenBank/DDBJ whole genome shotgun (WGS) entry which is preliminary data.</text>
</comment>
<evidence type="ECO:0000313" key="3">
    <source>
        <dbReference type="EMBL" id="RAJ24794.1"/>
    </source>
</evidence>
<dbReference type="Proteomes" id="UP000248987">
    <property type="component" value="Unassembled WGS sequence"/>
</dbReference>
<dbReference type="InterPro" id="IPR049492">
    <property type="entry name" value="BD-FAE-like_dom"/>
</dbReference>
<dbReference type="GO" id="GO:0016787">
    <property type="term" value="F:hydrolase activity"/>
    <property type="evidence" value="ECO:0007669"/>
    <property type="project" value="UniProtKB-KW"/>
</dbReference>
<protein>
    <submittedName>
        <fullName evidence="3">Acetyl esterase/lipase</fullName>
    </submittedName>
</protein>
<proteinExistence type="predicted"/>
<dbReference type="SUPFAM" id="SSF53474">
    <property type="entry name" value="alpha/beta-Hydrolases"/>
    <property type="match status" value="1"/>
</dbReference>
<reference evidence="3 4" key="1">
    <citation type="submission" date="2018-06" db="EMBL/GenBank/DDBJ databases">
        <title>Genomic Encyclopedia of Archaeal and Bacterial Type Strains, Phase II (KMG-II): from individual species to whole genera.</title>
        <authorList>
            <person name="Goeker M."/>
        </authorList>
    </citation>
    <scope>NUCLEOTIDE SEQUENCE [LARGE SCALE GENOMIC DNA]</scope>
    <source>
        <strain evidence="3 4">DSM 12408</strain>
    </source>
</reference>
<keyword evidence="4" id="KW-1185">Reference proteome</keyword>
<dbReference type="PANTHER" id="PTHR48081">
    <property type="entry name" value="AB HYDROLASE SUPERFAMILY PROTEIN C4A8.06C"/>
    <property type="match status" value="1"/>
</dbReference>
<dbReference type="EMBL" id="QLLQ01000005">
    <property type="protein sequence ID" value="RAJ24794.1"/>
    <property type="molecule type" value="Genomic_DNA"/>
</dbReference>
<dbReference type="OrthoDB" id="9777975at2"/>
<feature type="domain" description="BD-FAE-like" evidence="2">
    <location>
        <begin position="43"/>
        <end position="219"/>
    </location>
</feature>